<evidence type="ECO:0000256" key="1">
    <source>
        <dbReference type="SAM" id="MobiDB-lite"/>
    </source>
</evidence>
<dbReference type="KEGG" id="bcom:BAUCODRAFT_428085"/>
<keyword evidence="4" id="KW-1185">Reference proteome</keyword>
<proteinExistence type="predicted"/>
<reference evidence="3 4" key="1">
    <citation type="journal article" date="2012" name="PLoS Pathog.">
        <title>Diverse lifestyles and strategies of plant pathogenesis encoded in the genomes of eighteen Dothideomycetes fungi.</title>
        <authorList>
            <person name="Ohm R.A."/>
            <person name="Feau N."/>
            <person name="Henrissat B."/>
            <person name="Schoch C.L."/>
            <person name="Horwitz B.A."/>
            <person name="Barry K.W."/>
            <person name="Condon B.J."/>
            <person name="Copeland A.C."/>
            <person name="Dhillon B."/>
            <person name="Glaser F."/>
            <person name="Hesse C.N."/>
            <person name="Kosti I."/>
            <person name="LaButti K."/>
            <person name="Lindquist E.A."/>
            <person name="Lucas S."/>
            <person name="Salamov A.A."/>
            <person name="Bradshaw R.E."/>
            <person name="Ciuffetti L."/>
            <person name="Hamelin R.C."/>
            <person name="Kema G.H.J."/>
            <person name="Lawrence C."/>
            <person name="Scott J.A."/>
            <person name="Spatafora J.W."/>
            <person name="Turgeon B.G."/>
            <person name="de Wit P.J.G.M."/>
            <person name="Zhong S."/>
            <person name="Goodwin S.B."/>
            <person name="Grigoriev I.V."/>
        </authorList>
    </citation>
    <scope>NUCLEOTIDE SEQUENCE [LARGE SCALE GENOMIC DNA]</scope>
    <source>
        <strain evidence="3 4">UAMH 10762</strain>
    </source>
</reference>
<dbReference type="InterPro" id="IPR020843">
    <property type="entry name" value="ER"/>
</dbReference>
<feature type="domain" description="Enoyl reductase (ER)" evidence="2">
    <location>
        <begin position="20"/>
        <end position="333"/>
    </location>
</feature>
<dbReference type="OMA" id="LYWQSHQ"/>
<dbReference type="GeneID" id="19114232"/>
<dbReference type="OrthoDB" id="201656at2759"/>
<evidence type="ECO:0000313" key="3">
    <source>
        <dbReference type="EMBL" id="EMC98493.1"/>
    </source>
</evidence>
<accession>M2N3G5</accession>
<dbReference type="RefSeq" id="XP_007675082.1">
    <property type="nucleotide sequence ID" value="XM_007676892.1"/>
</dbReference>
<dbReference type="Proteomes" id="UP000011761">
    <property type="component" value="Unassembled WGS sequence"/>
</dbReference>
<dbReference type="InterPro" id="IPR036291">
    <property type="entry name" value="NAD(P)-bd_dom_sf"/>
</dbReference>
<organism evidence="3 4">
    <name type="scientific">Baudoinia panamericana (strain UAMH 10762)</name>
    <name type="common">Angels' share fungus</name>
    <name type="synonym">Baudoinia compniacensis (strain UAMH 10762)</name>
    <dbReference type="NCBI Taxonomy" id="717646"/>
    <lineage>
        <taxon>Eukaryota</taxon>
        <taxon>Fungi</taxon>
        <taxon>Dikarya</taxon>
        <taxon>Ascomycota</taxon>
        <taxon>Pezizomycotina</taxon>
        <taxon>Dothideomycetes</taxon>
        <taxon>Dothideomycetidae</taxon>
        <taxon>Mycosphaerellales</taxon>
        <taxon>Teratosphaeriaceae</taxon>
        <taxon>Baudoinia</taxon>
    </lineage>
</organism>
<dbReference type="InterPro" id="IPR052733">
    <property type="entry name" value="Chloroplast_QOR"/>
</dbReference>
<dbReference type="GO" id="GO:0016491">
    <property type="term" value="F:oxidoreductase activity"/>
    <property type="evidence" value="ECO:0007669"/>
    <property type="project" value="InterPro"/>
</dbReference>
<dbReference type="eggNOG" id="KOG1198">
    <property type="taxonomic scope" value="Eukaryota"/>
</dbReference>
<feature type="region of interest" description="Disordered" evidence="1">
    <location>
        <begin position="1"/>
        <end position="25"/>
    </location>
</feature>
<dbReference type="SUPFAM" id="SSF50129">
    <property type="entry name" value="GroES-like"/>
    <property type="match status" value="1"/>
</dbReference>
<name>M2N3G5_BAUPA</name>
<dbReference type="CDD" id="cd08267">
    <property type="entry name" value="MDR1"/>
    <property type="match status" value="1"/>
</dbReference>
<dbReference type="Pfam" id="PF13602">
    <property type="entry name" value="ADH_zinc_N_2"/>
    <property type="match status" value="1"/>
</dbReference>
<dbReference type="HOGENOM" id="CLU_026673_3_3_1"/>
<dbReference type="Pfam" id="PF08240">
    <property type="entry name" value="ADH_N"/>
    <property type="match status" value="1"/>
</dbReference>
<dbReference type="InterPro" id="IPR013154">
    <property type="entry name" value="ADH-like_N"/>
</dbReference>
<protein>
    <recommendedName>
        <fullName evidence="2">Enoyl reductase (ER) domain-containing protein</fullName>
    </recommendedName>
</protein>
<gene>
    <name evidence="3" type="ORF">BAUCODRAFT_428085</name>
</gene>
<evidence type="ECO:0000259" key="2">
    <source>
        <dbReference type="SMART" id="SM00829"/>
    </source>
</evidence>
<dbReference type="PANTHER" id="PTHR44013:SF1">
    <property type="entry name" value="ZINC-TYPE ALCOHOL DEHYDROGENASE-LIKE PROTEIN C16A3.02C"/>
    <property type="match status" value="1"/>
</dbReference>
<dbReference type="SUPFAM" id="SSF51735">
    <property type="entry name" value="NAD(P)-binding Rossmann-fold domains"/>
    <property type="match status" value="1"/>
</dbReference>
<dbReference type="EMBL" id="KB445553">
    <property type="protein sequence ID" value="EMC98493.1"/>
    <property type="molecule type" value="Genomic_DNA"/>
</dbReference>
<dbReference type="SMART" id="SM00829">
    <property type="entry name" value="PKS_ER"/>
    <property type="match status" value="1"/>
</dbReference>
<dbReference type="InterPro" id="IPR011032">
    <property type="entry name" value="GroES-like_sf"/>
</dbReference>
<dbReference type="AlphaFoldDB" id="M2N3G5"/>
<dbReference type="Gene3D" id="3.40.50.720">
    <property type="entry name" value="NAD(P)-binding Rossmann-like Domain"/>
    <property type="match status" value="1"/>
</dbReference>
<dbReference type="Gene3D" id="3.90.180.10">
    <property type="entry name" value="Medium-chain alcohol dehydrogenases, catalytic domain"/>
    <property type="match status" value="1"/>
</dbReference>
<feature type="compositionally biased region" description="Polar residues" evidence="1">
    <location>
        <begin position="1"/>
        <end position="19"/>
    </location>
</feature>
<evidence type="ECO:0000313" key="4">
    <source>
        <dbReference type="Proteomes" id="UP000011761"/>
    </source>
</evidence>
<dbReference type="PANTHER" id="PTHR44013">
    <property type="entry name" value="ZINC-TYPE ALCOHOL DEHYDROGENASE-LIKE PROTEIN C16A3.02C"/>
    <property type="match status" value="1"/>
</dbReference>
<sequence>MASTLPQTMRASQWTTTSGGLDKNLRVNTSAPLPTNAKSLKPGETCVKVAYTTVNPADYKAVETLPFLFSKPATPCMDYSGTVVTTTLPHLKPGELVFGKTEPPVFGCLGEYVVVGKAGCVPVPDSVRLKDAACVGVTGLTSYQCLAPYVKAGDKVFINGGSGGTGTFGIQIAKAMGCHVTATCSGPNVDLCKSLGADEVIDYRSTNVVSHLQRSGTQYDLVVDNVFSDASLYWACHNFLKPSGKYVTVVGTPSLAWLRDILSVFLWPSWLGGGQRKLVFTFCTTNAVEYEKIAKWMQEGKVKAVIDKEYNLEQAGEAFAHLKTGHARGKVLIEVSGE</sequence>